<evidence type="ECO:0000256" key="1">
    <source>
        <dbReference type="SAM" id="SignalP"/>
    </source>
</evidence>
<reference evidence="2 3" key="1">
    <citation type="submission" date="2022-05" db="EMBL/GenBank/DDBJ databases">
        <authorList>
            <person name="Park J.-S."/>
        </authorList>
    </citation>
    <scope>NUCLEOTIDE SEQUENCE [LARGE SCALE GENOMIC DNA]</scope>
    <source>
        <strain evidence="2 3">2012CJ35-5</strain>
    </source>
</reference>
<protein>
    <recommendedName>
        <fullName evidence="4">DUF4382 domain-containing protein</fullName>
    </recommendedName>
</protein>
<feature type="chain" id="PRO_5047332253" description="DUF4382 domain-containing protein" evidence="1">
    <location>
        <begin position="18"/>
        <end position="290"/>
    </location>
</feature>
<gene>
    <name evidence="2" type="ORF">M3P19_01300</name>
</gene>
<dbReference type="EMBL" id="JAMFMA010000001">
    <property type="protein sequence ID" value="MCL6272620.1"/>
    <property type="molecule type" value="Genomic_DNA"/>
</dbReference>
<keyword evidence="3" id="KW-1185">Reference proteome</keyword>
<accession>A0ABT0PML1</accession>
<comment type="caution">
    <text evidence="2">The sequence shown here is derived from an EMBL/GenBank/DDBJ whole genome shotgun (WGS) entry which is preliminary data.</text>
</comment>
<organism evidence="2 3">
    <name type="scientific">Flagellimonas spongiicola</name>
    <dbReference type="NCBI Taxonomy" id="2942208"/>
    <lineage>
        <taxon>Bacteria</taxon>
        <taxon>Pseudomonadati</taxon>
        <taxon>Bacteroidota</taxon>
        <taxon>Flavobacteriia</taxon>
        <taxon>Flavobacteriales</taxon>
        <taxon>Flavobacteriaceae</taxon>
        <taxon>Flagellimonas</taxon>
    </lineage>
</organism>
<dbReference type="PROSITE" id="PS51257">
    <property type="entry name" value="PROKAR_LIPOPROTEIN"/>
    <property type="match status" value="1"/>
</dbReference>
<dbReference type="RefSeq" id="WP_249655806.1">
    <property type="nucleotide sequence ID" value="NZ_JAMFMA010000001.1"/>
</dbReference>
<sequence length="290" mass="30489">MKNFKLFIALAFVALLASCSEDDKITLFVQDSVERGAVLRTVSFESTTFNVLDPSSTFGVTLEEQDHLDGELFSNMEVYLGFVDNTDSNGTTTATETLVSTVAASEFTNGPNNLPRSSFSITLSDALSALGIVNDPANVTGGDEINVRLVINLTDGRSFTDSDGTGNVSGGSFFSSPFSYRVGVNCIPVTPVTGDYVLNMDDSFGDGWNGAFISVTVDGTTTEYTVSAAQATTNTETINVPDGTTELIWSFSSGSFDGEVTYELIAPSGETAAADGPGPTPGEIVLNICN</sequence>
<dbReference type="Proteomes" id="UP001203607">
    <property type="component" value="Unassembled WGS sequence"/>
</dbReference>
<evidence type="ECO:0008006" key="4">
    <source>
        <dbReference type="Google" id="ProtNLM"/>
    </source>
</evidence>
<evidence type="ECO:0000313" key="3">
    <source>
        <dbReference type="Proteomes" id="UP001203607"/>
    </source>
</evidence>
<keyword evidence="1" id="KW-0732">Signal</keyword>
<proteinExistence type="predicted"/>
<name>A0ABT0PML1_9FLAO</name>
<feature type="signal peptide" evidence="1">
    <location>
        <begin position="1"/>
        <end position="17"/>
    </location>
</feature>
<evidence type="ECO:0000313" key="2">
    <source>
        <dbReference type="EMBL" id="MCL6272620.1"/>
    </source>
</evidence>